<dbReference type="Pfam" id="PF00282">
    <property type="entry name" value="Pyridoxal_deC"/>
    <property type="match status" value="1"/>
</dbReference>
<dbReference type="GO" id="GO:0019752">
    <property type="term" value="P:carboxylic acid metabolic process"/>
    <property type="evidence" value="ECO:0007669"/>
    <property type="project" value="InterPro"/>
</dbReference>
<keyword evidence="9" id="KW-1133">Transmembrane helix</keyword>
<comment type="cofactor">
    <cofactor evidence="1 14 15">
        <name>pyridoxal 5'-phosphate</name>
        <dbReference type="ChEBI" id="CHEBI:597326"/>
    </cofactor>
</comment>
<accession>A0A6L9SA54</accession>
<dbReference type="InterPro" id="IPR015421">
    <property type="entry name" value="PyrdxlP-dep_Trfase_major"/>
</dbReference>
<evidence type="ECO:0000256" key="14">
    <source>
        <dbReference type="PIRSR" id="PIRSR602129-50"/>
    </source>
</evidence>
<comment type="pathway">
    <text evidence="4">Sphingolipid metabolism.</text>
</comment>
<comment type="caution">
    <text evidence="16">The sequence shown here is derived from an EMBL/GenBank/DDBJ whole genome shotgun (WGS) entry which is preliminary data.</text>
</comment>
<dbReference type="Gene3D" id="3.90.1150.10">
    <property type="entry name" value="Aspartate Aminotransferase, domain 1"/>
    <property type="match status" value="1"/>
</dbReference>
<dbReference type="InterPro" id="IPR002129">
    <property type="entry name" value="PyrdxlP-dep_de-COase"/>
</dbReference>
<evidence type="ECO:0000256" key="13">
    <source>
        <dbReference type="ARBA" id="ARBA00038302"/>
    </source>
</evidence>
<keyword evidence="7 14" id="KW-0663">Pyridoxal phosphate</keyword>
<comment type="pathway">
    <text evidence="3">Lipid metabolism; sphingolipid metabolism.</text>
</comment>
<keyword evidence="16" id="KW-0808">Transferase</keyword>
<dbReference type="Gene3D" id="6.10.140.2150">
    <property type="match status" value="1"/>
</dbReference>
<keyword evidence="12 15" id="KW-0456">Lyase</keyword>
<comment type="similarity">
    <text evidence="13">Belongs to the group II decarboxylase family. Sphingosine-1-phosphate lyase subfamily.</text>
</comment>
<dbReference type="InterPro" id="IPR050477">
    <property type="entry name" value="GrpII_AminoAcid_Decarb"/>
</dbReference>
<evidence type="ECO:0000256" key="5">
    <source>
        <dbReference type="ARBA" id="ARBA00022692"/>
    </source>
</evidence>
<dbReference type="AlphaFoldDB" id="A0A6L9SA54"/>
<keyword evidence="17" id="KW-1185">Reference proteome</keyword>
<sequence length="450" mass="48552">MTFSAESESGEPYVPFPEHGVPADQLRARLRSLRDDDVDWRRGRIWSLIYWAGEEHDEIVHDAYREFASENILGPTAFPSIATMEKQVVWMLLDLLGADPQVAGGTMTSGGTESIILAVKAYRDRARAERPEITAPEMVVPVTAHPAFLKAGDLLGVRPVPVPVDHTFRADPAAFSAAITESTIVACASAPCFPYGVVDPIEDLGVVAQERGIGLHIDATIGGFALPFARELGRKVPPFDLSVPGVTSMTADMHKYGYGPKGSSSILYADRRLRRFQFAAYTDWPGGILASPTLLGTRSGGAIAGSWAAITFEGRAGYREIFRKVFDATDRLQEGIRAIPGLHVVGEPPISVFAVGSDSVDMMAVADRLETRGWRIDRQRDPDSIHLIVNPTHVPVVGEFLDDLGWAVDGAPAAGTGDTRATLYGVNSRLEAGADVAAAVLDQLEGRYDT</sequence>
<feature type="modified residue" description="N6-(pyridoxal phosphate)lysine" evidence="14">
    <location>
        <position position="255"/>
    </location>
</feature>
<evidence type="ECO:0000313" key="17">
    <source>
        <dbReference type="Proteomes" id="UP000475214"/>
    </source>
</evidence>
<name>A0A6L9SA54_9ACTN</name>
<evidence type="ECO:0000256" key="6">
    <source>
        <dbReference type="ARBA" id="ARBA00022824"/>
    </source>
</evidence>
<evidence type="ECO:0000313" key="16">
    <source>
        <dbReference type="EMBL" id="NEE01442.1"/>
    </source>
</evidence>
<keyword evidence="8" id="KW-0746">Sphingolipid metabolism</keyword>
<dbReference type="RefSeq" id="WP_163739027.1">
    <property type="nucleotide sequence ID" value="NZ_JAAGOA010000009.1"/>
</dbReference>
<evidence type="ECO:0000256" key="4">
    <source>
        <dbReference type="ARBA" id="ARBA00004991"/>
    </source>
</evidence>
<evidence type="ECO:0000256" key="1">
    <source>
        <dbReference type="ARBA" id="ARBA00001933"/>
    </source>
</evidence>
<dbReference type="Gene3D" id="3.40.640.10">
    <property type="entry name" value="Type I PLP-dependent aspartate aminotransferase-like (Major domain)"/>
    <property type="match status" value="1"/>
</dbReference>
<dbReference type="GO" id="GO:0008483">
    <property type="term" value="F:transaminase activity"/>
    <property type="evidence" value="ECO:0007669"/>
    <property type="project" value="UniProtKB-KW"/>
</dbReference>
<dbReference type="GO" id="GO:0016020">
    <property type="term" value="C:membrane"/>
    <property type="evidence" value="ECO:0007669"/>
    <property type="project" value="GOC"/>
</dbReference>
<organism evidence="16 17">
    <name type="scientific">Phytoactinopolyspora halotolerans</name>
    <dbReference type="NCBI Taxonomy" id="1981512"/>
    <lineage>
        <taxon>Bacteria</taxon>
        <taxon>Bacillati</taxon>
        <taxon>Actinomycetota</taxon>
        <taxon>Actinomycetes</taxon>
        <taxon>Jiangellales</taxon>
        <taxon>Jiangellaceae</taxon>
        <taxon>Phytoactinopolyspora</taxon>
    </lineage>
</organism>
<reference evidence="16 17" key="1">
    <citation type="submission" date="2020-02" db="EMBL/GenBank/DDBJ databases">
        <authorList>
            <person name="Li X.-J."/>
            <person name="Han X.-M."/>
        </authorList>
    </citation>
    <scope>NUCLEOTIDE SEQUENCE [LARGE SCALE GENOMIC DNA]</scope>
    <source>
        <strain evidence="16 17">CCTCC AB 2017055</strain>
    </source>
</reference>
<evidence type="ECO:0000256" key="8">
    <source>
        <dbReference type="ARBA" id="ARBA00022919"/>
    </source>
</evidence>
<dbReference type="PANTHER" id="PTHR42735:SF6">
    <property type="entry name" value="SPHINGOSINE-1-PHOSPHATE LYASE 1"/>
    <property type="match status" value="1"/>
</dbReference>
<keyword evidence="6" id="KW-0256">Endoplasmic reticulum</keyword>
<keyword evidence="11" id="KW-0472">Membrane</keyword>
<dbReference type="EMBL" id="JAAGOA010000009">
    <property type="protein sequence ID" value="NEE01442.1"/>
    <property type="molecule type" value="Genomic_DNA"/>
</dbReference>
<gene>
    <name evidence="16" type="ORF">G1H10_14805</name>
</gene>
<protein>
    <submittedName>
        <fullName evidence="16">Aspartate aminotransferase family protein</fullName>
    </submittedName>
</protein>
<comment type="subcellular location">
    <subcellularLocation>
        <location evidence="2">Endoplasmic reticulum membrane</location>
        <topology evidence="2">Single-pass membrane protein</topology>
    </subcellularLocation>
</comment>
<dbReference type="SUPFAM" id="SSF53383">
    <property type="entry name" value="PLP-dependent transferases"/>
    <property type="match status" value="1"/>
</dbReference>
<dbReference type="FunFam" id="3.40.640.10:FF:000020">
    <property type="entry name" value="sphingosine-1-phosphate lyase 1"/>
    <property type="match status" value="1"/>
</dbReference>
<evidence type="ECO:0000256" key="11">
    <source>
        <dbReference type="ARBA" id="ARBA00023136"/>
    </source>
</evidence>
<dbReference type="InterPro" id="IPR015424">
    <property type="entry name" value="PyrdxlP-dep_Trfase"/>
</dbReference>
<evidence type="ECO:0000256" key="7">
    <source>
        <dbReference type="ARBA" id="ARBA00022898"/>
    </source>
</evidence>
<dbReference type="GO" id="GO:0030170">
    <property type="term" value="F:pyridoxal phosphate binding"/>
    <property type="evidence" value="ECO:0007669"/>
    <property type="project" value="InterPro"/>
</dbReference>
<dbReference type="Proteomes" id="UP000475214">
    <property type="component" value="Unassembled WGS sequence"/>
</dbReference>
<keyword evidence="16" id="KW-0032">Aminotransferase</keyword>
<keyword evidence="10" id="KW-0443">Lipid metabolism</keyword>
<evidence type="ECO:0000256" key="10">
    <source>
        <dbReference type="ARBA" id="ARBA00023098"/>
    </source>
</evidence>
<proteinExistence type="inferred from homology"/>
<evidence type="ECO:0000256" key="15">
    <source>
        <dbReference type="RuleBase" id="RU000382"/>
    </source>
</evidence>
<evidence type="ECO:0000256" key="12">
    <source>
        <dbReference type="ARBA" id="ARBA00023239"/>
    </source>
</evidence>
<evidence type="ECO:0000256" key="9">
    <source>
        <dbReference type="ARBA" id="ARBA00022989"/>
    </source>
</evidence>
<dbReference type="PANTHER" id="PTHR42735">
    <property type="match status" value="1"/>
</dbReference>
<evidence type="ECO:0000256" key="3">
    <source>
        <dbReference type="ARBA" id="ARBA00004760"/>
    </source>
</evidence>
<evidence type="ECO:0000256" key="2">
    <source>
        <dbReference type="ARBA" id="ARBA00004389"/>
    </source>
</evidence>
<dbReference type="GO" id="GO:0004058">
    <property type="term" value="F:aromatic-L-amino-acid decarboxylase activity"/>
    <property type="evidence" value="ECO:0007669"/>
    <property type="project" value="UniProtKB-ARBA"/>
</dbReference>
<dbReference type="GO" id="GO:0006665">
    <property type="term" value="P:sphingolipid metabolic process"/>
    <property type="evidence" value="ECO:0007669"/>
    <property type="project" value="UniProtKB-KW"/>
</dbReference>
<dbReference type="InterPro" id="IPR015422">
    <property type="entry name" value="PyrdxlP-dep_Trfase_small"/>
</dbReference>
<keyword evidence="5" id="KW-0812">Transmembrane</keyword>